<feature type="region of interest" description="Disordered" evidence="6">
    <location>
        <begin position="276"/>
        <end position="296"/>
    </location>
</feature>
<dbReference type="GO" id="GO:0005634">
    <property type="term" value="C:nucleus"/>
    <property type="evidence" value="ECO:0007669"/>
    <property type="project" value="UniProtKB-SubCell"/>
</dbReference>
<dbReference type="InterPro" id="IPR008906">
    <property type="entry name" value="HATC_C_dom"/>
</dbReference>
<dbReference type="AlphaFoldDB" id="A0A4S4LTY6"/>
<keyword evidence="2" id="KW-0479">Metal-binding</keyword>
<protein>
    <recommendedName>
        <fullName evidence="7">HAT C-terminal dimerisation domain-containing protein</fullName>
    </recommendedName>
</protein>
<accession>A0A4S4LTY6</accession>
<keyword evidence="3" id="KW-0863">Zinc-finger</keyword>
<evidence type="ECO:0000313" key="9">
    <source>
        <dbReference type="Proteomes" id="UP000308730"/>
    </source>
</evidence>
<dbReference type="PANTHER" id="PTHR46481:SF10">
    <property type="entry name" value="ZINC FINGER BED DOMAIN-CONTAINING PROTEIN 39"/>
    <property type="match status" value="1"/>
</dbReference>
<evidence type="ECO:0000256" key="4">
    <source>
        <dbReference type="ARBA" id="ARBA00022833"/>
    </source>
</evidence>
<reference evidence="8 9" key="1">
    <citation type="submission" date="2019-02" db="EMBL/GenBank/DDBJ databases">
        <title>Genome sequencing of the rare red list fungi Antrodiella citrinella (Flaviporus citrinellus).</title>
        <authorList>
            <person name="Buettner E."/>
            <person name="Kellner H."/>
        </authorList>
    </citation>
    <scope>NUCLEOTIDE SEQUENCE [LARGE SCALE GENOMIC DNA]</scope>
    <source>
        <strain evidence="8 9">DSM 108506</strain>
    </source>
</reference>
<dbReference type="InterPro" id="IPR052035">
    <property type="entry name" value="ZnF_BED_domain_contain"/>
</dbReference>
<dbReference type="SUPFAM" id="SSF53098">
    <property type="entry name" value="Ribonuclease H-like"/>
    <property type="match status" value="1"/>
</dbReference>
<feature type="region of interest" description="Disordered" evidence="6">
    <location>
        <begin position="326"/>
        <end position="350"/>
    </location>
</feature>
<organism evidence="8 9">
    <name type="scientific">Antrodiella citrinella</name>
    <dbReference type="NCBI Taxonomy" id="2447956"/>
    <lineage>
        <taxon>Eukaryota</taxon>
        <taxon>Fungi</taxon>
        <taxon>Dikarya</taxon>
        <taxon>Basidiomycota</taxon>
        <taxon>Agaricomycotina</taxon>
        <taxon>Agaricomycetes</taxon>
        <taxon>Polyporales</taxon>
        <taxon>Steccherinaceae</taxon>
        <taxon>Antrodiella</taxon>
    </lineage>
</organism>
<dbReference type="GO" id="GO:0046983">
    <property type="term" value="F:protein dimerization activity"/>
    <property type="evidence" value="ECO:0007669"/>
    <property type="project" value="InterPro"/>
</dbReference>
<dbReference type="GO" id="GO:0008270">
    <property type="term" value="F:zinc ion binding"/>
    <property type="evidence" value="ECO:0007669"/>
    <property type="project" value="UniProtKB-KW"/>
</dbReference>
<comment type="subcellular location">
    <subcellularLocation>
        <location evidence="1">Nucleus</location>
    </subcellularLocation>
</comment>
<evidence type="ECO:0000313" key="8">
    <source>
        <dbReference type="EMBL" id="THH15527.1"/>
    </source>
</evidence>
<feature type="domain" description="HAT C-terminal dimerisation" evidence="7">
    <location>
        <begin position="365"/>
        <end position="442"/>
    </location>
</feature>
<dbReference type="PANTHER" id="PTHR46481">
    <property type="entry name" value="ZINC FINGER BED DOMAIN-CONTAINING PROTEIN 4"/>
    <property type="match status" value="1"/>
</dbReference>
<evidence type="ECO:0000256" key="6">
    <source>
        <dbReference type="SAM" id="MobiDB-lite"/>
    </source>
</evidence>
<comment type="caution">
    <text evidence="8">The sequence shown here is derived from an EMBL/GenBank/DDBJ whole genome shotgun (WGS) entry which is preliminary data.</text>
</comment>
<keyword evidence="9" id="KW-1185">Reference proteome</keyword>
<sequence>MVVFQFVHVIKELGVLHKAFSCSEHILNLGVQIGLTSLTDVQLEADLDPNSDELSRIASAALLADPDYYNALMNDPVAICRKLVSSCRASRQRHDDLQEVVRKGNTEKTFEDGIQLPCLELLRDMEVRWSSMFLMINRFIEMYPAIKKLAMSEKEFLYVLHTMQEWLAADKTPTLSRVLPMYEMLILVLRNMTGSRYFPKLTHAISATIKKLQTYLDKTRQTRSYVLAMIVNPTVKLKWMSDHWSVEDTAKARTWVFDAMMEYHIEMVADAALNSATGTGSSNSASQHSQASHTTSLSSAGRAALAQNSVFARLDNIMSFYSNPDTSAPSMTSATTKSSTPNQTETEEECTRWVALENKATVDKELTRYINGDIHSGSINLVAYWEAKQLEFPLLFRVAMDILPVQASSVPCEHVFSSSKETDTMRRSKLSPALIEILQILKYSFRQDRLTFTDQWIPNEWELTEDPVTTEEVSKLLNERKFDELLTLLNEQRARAPISFPVEADTE</sequence>
<proteinExistence type="predicted"/>
<evidence type="ECO:0000259" key="7">
    <source>
        <dbReference type="Pfam" id="PF05699"/>
    </source>
</evidence>
<gene>
    <name evidence="8" type="ORF">EUX98_g9453</name>
</gene>
<keyword evidence="5" id="KW-0539">Nucleus</keyword>
<evidence type="ECO:0000256" key="5">
    <source>
        <dbReference type="ARBA" id="ARBA00023242"/>
    </source>
</evidence>
<dbReference type="InterPro" id="IPR012337">
    <property type="entry name" value="RNaseH-like_sf"/>
</dbReference>
<dbReference type="EMBL" id="SGPM01000814">
    <property type="protein sequence ID" value="THH15527.1"/>
    <property type="molecule type" value="Genomic_DNA"/>
</dbReference>
<keyword evidence="4" id="KW-0862">Zinc</keyword>
<evidence type="ECO:0000256" key="1">
    <source>
        <dbReference type="ARBA" id="ARBA00004123"/>
    </source>
</evidence>
<dbReference type="Pfam" id="PF05699">
    <property type="entry name" value="Dimer_Tnp_hAT"/>
    <property type="match status" value="1"/>
</dbReference>
<dbReference type="OrthoDB" id="2790258at2759"/>
<dbReference type="Proteomes" id="UP000308730">
    <property type="component" value="Unassembled WGS sequence"/>
</dbReference>
<name>A0A4S4LTY6_9APHY</name>
<evidence type="ECO:0000256" key="3">
    <source>
        <dbReference type="ARBA" id="ARBA00022771"/>
    </source>
</evidence>
<feature type="compositionally biased region" description="Polar residues" evidence="6">
    <location>
        <begin position="326"/>
        <end position="344"/>
    </location>
</feature>
<evidence type="ECO:0000256" key="2">
    <source>
        <dbReference type="ARBA" id="ARBA00022723"/>
    </source>
</evidence>